<keyword evidence="3" id="KW-1185">Reference proteome</keyword>
<sequence length="250" mass="26817">MKHTLLFHPSRLTLWLVAVLALACRSTPTPARGAVPAASGVSAVLIAPFGFQWEEPDWRALALSQRLVGVAQAQAGEAALFFGPTDVRVPRTGDARLTGDAVALLASRGVRPEDALLLRPWAERRGHAGERELMDTRGHSVGQRATEVVMYVGHVEVLHPATQDVVLEVFGEATMNPDADIIDEGADPTPELTLLMEELTREALRGLSSHGPPPRAPARPPTLARARLAPVPVDARVQQPSGRIVPLVLP</sequence>
<accession>A0A0H4XB20</accession>
<dbReference type="PATRIC" id="fig|1297742.4.peg.2002"/>
<organism evidence="2 3">
    <name type="scientific">Pseudomyxococcus hansupus</name>
    <dbReference type="NCBI Taxonomy" id="1297742"/>
    <lineage>
        <taxon>Bacteria</taxon>
        <taxon>Pseudomonadati</taxon>
        <taxon>Myxococcota</taxon>
        <taxon>Myxococcia</taxon>
        <taxon>Myxococcales</taxon>
        <taxon>Cystobacterineae</taxon>
        <taxon>Myxococcaceae</taxon>
        <taxon>Pseudomyxococcus</taxon>
    </lineage>
</organism>
<dbReference type="Proteomes" id="UP000009026">
    <property type="component" value="Chromosome"/>
</dbReference>
<dbReference type="RefSeq" id="WP_002640438.1">
    <property type="nucleotide sequence ID" value="NZ_CP012109.1"/>
</dbReference>
<feature type="chain" id="PRO_5005213392" description="Lipoprotein" evidence="1">
    <location>
        <begin position="34"/>
        <end position="250"/>
    </location>
</feature>
<evidence type="ECO:0000313" key="2">
    <source>
        <dbReference type="EMBL" id="AKQ65067.1"/>
    </source>
</evidence>
<evidence type="ECO:0008006" key="4">
    <source>
        <dbReference type="Google" id="ProtNLM"/>
    </source>
</evidence>
<evidence type="ECO:0000313" key="3">
    <source>
        <dbReference type="Proteomes" id="UP000009026"/>
    </source>
</evidence>
<dbReference type="STRING" id="1297742.A176_001979"/>
<name>A0A0H4XB20_9BACT</name>
<dbReference type="AlphaFoldDB" id="A0A0H4XB20"/>
<dbReference type="KEGG" id="mym:A176_001979"/>
<feature type="signal peptide" evidence="1">
    <location>
        <begin position="1"/>
        <end position="33"/>
    </location>
</feature>
<protein>
    <recommendedName>
        <fullName evidence="4">Lipoprotein</fullName>
    </recommendedName>
</protein>
<evidence type="ECO:0000256" key="1">
    <source>
        <dbReference type="SAM" id="SignalP"/>
    </source>
</evidence>
<keyword evidence="1" id="KW-0732">Signal</keyword>
<dbReference type="PROSITE" id="PS51257">
    <property type="entry name" value="PROKAR_LIPOPROTEIN"/>
    <property type="match status" value="1"/>
</dbReference>
<dbReference type="EMBL" id="CP012109">
    <property type="protein sequence ID" value="AKQ65067.1"/>
    <property type="molecule type" value="Genomic_DNA"/>
</dbReference>
<proteinExistence type="predicted"/>
<reference evidence="2 3" key="1">
    <citation type="journal article" date="2016" name="PLoS ONE">
        <title>Complete Genome Sequence and Comparative Genomics of a Novel Myxobacterium Myxococcus hansupus.</title>
        <authorList>
            <person name="Sharma G."/>
            <person name="Narwani T."/>
            <person name="Subramanian S."/>
        </authorList>
    </citation>
    <scope>NUCLEOTIDE SEQUENCE [LARGE SCALE GENOMIC DNA]</scope>
    <source>
        <strain evidence="3">mixupus</strain>
    </source>
</reference>
<gene>
    <name evidence="2" type="ORF">A176_001979</name>
</gene>